<dbReference type="GO" id="GO:0005829">
    <property type="term" value="C:cytosol"/>
    <property type="evidence" value="ECO:0007669"/>
    <property type="project" value="TreeGrafter"/>
</dbReference>
<sequence length="485" mass="51597">MSDLKVLSVASEIYPLVKTGGLADVAGALPAALEPQGIEVRTLVPGYPQLLGALTSAEPVYYFDHLFGGPGRLLAAEAAGLKLFVIEAGHLYDRPGGPYVGPNGQDWPDNAQRFAALAAVASGIGLGLVPAFVPDVVHAHDWQAGLAPAYLHYSGGRRPGTVMTVHNIAFQGKFPAELVPELGFPTDAFSIHGIEYYGTLGYLKSGLKLSDRITTVSPSYAGEILLPEGGMGLEGLLNDRSSVLSGILNGLDAAAWNPATDSLIPAPFDVKRLKARAANKAELQKRFGLDLDPEALLFGVVSRLTWQKGLDLLADSLDMLREMGAQLALLGSGDADLAERFTGASQVHRGRIGVWLGYDEAIAHLVQAGSDALIVPSRFEPCGLTQLSALRYGALPVVARVGGLADTVIDVNEMARSAGVGTGVQFSPVTAPALQQALKRMGKLWQDKTLWKKLQRNAMATDVSWERAARDYDKLFRDLVAERAA</sequence>
<evidence type="ECO:0000313" key="11">
    <source>
        <dbReference type="EMBL" id="PZQ81238.1"/>
    </source>
</evidence>
<comment type="pathway">
    <text evidence="3 8">Glycan biosynthesis; glycogen biosynthesis.</text>
</comment>
<dbReference type="Pfam" id="PF08323">
    <property type="entry name" value="Glyco_transf_5"/>
    <property type="match status" value="1"/>
</dbReference>
<protein>
    <recommendedName>
        <fullName evidence="8">Glycogen synthase</fullName>
        <ecNumber evidence="8">2.4.1.21</ecNumber>
    </recommendedName>
    <alternativeName>
        <fullName evidence="8">Starch [bacterial glycogen] synthase</fullName>
    </alternativeName>
</protein>
<keyword evidence="6 8" id="KW-0808">Transferase</keyword>
<evidence type="ECO:0000259" key="9">
    <source>
        <dbReference type="Pfam" id="PF00534"/>
    </source>
</evidence>
<comment type="caution">
    <text evidence="11">The sequence shown here is derived from an EMBL/GenBank/DDBJ whole genome shotgun (WGS) entry which is preliminary data.</text>
</comment>
<evidence type="ECO:0000256" key="4">
    <source>
        <dbReference type="ARBA" id="ARBA00010281"/>
    </source>
</evidence>
<dbReference type="PANTHER" id="PTHR45825">
    <property type="entry name" value="GRANULE-BOUND STARCH SYNTHASE 1, CHLOROPLASTIC/AMYLOPLASTIC"/>
    <property type="match status" value="1"/>
</dbReference>
<dbReference type="GO" id="GO:0009011">
    <property type="term" value="F:alpha-1,4-glucan glucosyltransferase (ADP-glucose donor) activity"/>
    <property type="evidence" value="ECO:0007669"/>
    <property type="project" value="UniProtKB-UniRule"/>
</dbReference>
<evidence type="ECO:0000313" key="12">
    <source>
        <dbReference type="Proteomes" id="UP000248887"/>
    </source>
</evidence>
<comment type="catalytic activity">
    <reaction evidence="1 8">
        <text>[(1-&gt;4)-alpha-D-glucosyl](n) + ADP-alpha-D-glucose = [(1-&gt;4)-alpha-D-glucosyl](n+1) + ADP + H(+)</text>
        <dbReference type="Rhea" id="RHEA:18189"/>
        <dbReference type="Rhea" id="RHEA-COMP:9584"/>
        <dbReference type="Rhea" id="RHEA-COMP:9587"/>
        <dbReference type="ChEBI" id="CHEBI:15378"/>
        <dbReference type="ChEBI" id="CHEBI:15444"/>
        <dbReference type="ChEBI" id="CHEBI:57498"/>
        <dbReference type="ChEBI" id="CHEBI:456216"/>
        <dbReference type="EC" id="2.4.1.21"/>
    </reaction>
</comment>
<dbReference type="UniPathway" id="UPA00164"/>
<dbReference type="InterPro" id="IPR011835">
    <property type="entry name" value="GS/SS"/>
</dbReference>
<proteinExistence type="inferred from homology"/>
<feature type="domain" description="Starch synthase catalytic" evidence="10">
    <location>
        <begin position="5"/>
        <end position="238"/>
    </location>
</feature>
<reference evidence="11 12" key="1">
    <citation type="submission" date="2017-08" db="EMBL/GenBank/DDBJ databases">
        <title>Infants hospitalized years apart are colonized by the same room-sourced microbial strains.</title>
        <authorList>
            <person name="Brooks B."/>
            <person name="Olm M.R."/>
            <person name="Firek B.A."/>
            <person name="Baker R."/>
            <person name="Thomas B.C."/>
            <person name="Morowitz M.J."/>
            <person name="Banfield J.F."/>
        </authorList>
    </citation>
    <scope>NUCLEOTIDE SEQUENCE [LARGE SCALE GENOMIC DNA]</scope>
    <source>
        <strain evidence="11">S2_005_001_R2_27</strain>
    </source>
</reference>
<feature type="binding site" evidence="8">
    <location>
        <position position="18"/>
    </location>
    <ligand>
        <name>ADP-alpha-D-glucose</name>
        <dbReference type="ChEBI" id="CHEBI:57498"/>
    </ligand>
</feature>
<dbReference type="PANTHER" id="PTHR45825:SF11">
    <property type="entry name" value="ALPHA AMYLASE DOMAIN-CONTAINING PROTEIN"/>
    <property type="match status" value="1"/>
</dbReference>
<keyword evidence="7 8" id="KW-0320">Glycogen biosynthesis</keyword>
<dbReference type="AlphaFoldDB" id="A0A2W5QVH5"/>
<dbReference type="GO" id="GO:0004373">
    <property type="term" value="F:alpha-1,4-glucan glucosyltransferase (UDP-glucose donor) activity"/>
    <property type="evidence" value="ECO:0007669"/>
    <property type="project" value="InterPro"/>
</dbReference>
<evidence type="ECO:0000256" key="1">
    <source>
        <dbReference type="ARBA" id="ARBA00001478"/>
    </source>
</evidence>
<dbReference type="NCBIfam" id="TIGR02095">
    <property type="entry name" value="glgA"/>
    <property type="match status" value="1"/>
</dbReference>
<evidence type="ECO:0000256" key="6">
    <source>
        <dbReference type="ARBA" id="ARBA00022679"/>
    </source>
</evidence>
<evidence type="ECO:0000256" key="8">
    <source>
        <dbReference type="HAMAP-Rule" id="MF_00484"/>
    </source>
</evidence>
<dbReference type="NCBIfam" id="NF010699">
    <property type="entry name" value="PRK14099.1"/>
    <property type="match status" value="1"/>
</dbReference>
<evidence type="ECO:0000256" key="5">
    <source>
        <dbReference type="ARBA" id="ARBA00022676"/>
    </source>
</evidence>
<dbReference type="EC" id="2.4.1.21" evidence="8"/>
<comment type="similarity">
    <text evidence="4 8">Belongs to the glycosyltransferase 1 family. Bacterial/plant glycogen synthase subfamily.</text>
</comment>
<dbReference type="Proteomes" id="UP000248887">
    <property type="component" value="Unassembled WGS sequence"/>
</dbReference>
<evidence type="ECO:0000256" key="7">
    <source>
        <dbReference type="ARBA" id="ARBA00023056"/>
    </source>
</evidence>
<feature type="domain" description="Glycosyl transferase family 1" evidence="9">
    <location>
        <begin position="285"/>
        <end position="440"/>
    </location>
</feature>
<dbReference type="Gene3D" id="3.40.50.2000">
    <property type="entry name" value="Glycogen Phosphorylase B"/>
    <property type="match status" value="2"/>
</dbReference>
<comment type="function">
    <text evidence="2 8">Synthesizes alpha-1,4-glucan chains using ADP-glucose.</text>
</comment>
<evidence type="ECO:0000259" key="10">
    <source>
        <dbReference type="Pfam" id="PF08323"/>
    </source>
</evidence>
<keyword evidence="5 8" id="KW-0328">Glycosyltransferase</keyword>
<dbReference type="GO" id="GO:0005978">
    <property type="term" value="P:glycogen biosynthetic process"/>
    <property type="evidence" value="ECO:0007669"/>
    <property type="project" value="UniProtKB-UniRule"/>
</dbReference>
<dbReference type="SUPFAM" id="SSF53756">
    <property type="entry name" value="UDP-Glycosyltransferase/glycogen phosphorylase"/>
    <property type="match status" value="1"/>
</dbReference>
<dbReference type="HAMAP" id="MF_00484">
    <property type="entry name" value="Glycogen_synth"/>
    <property type="match status" value="1"/>
</dbReference>
<dbReference type="InterPro" id="IPR001296">
    <property type="entry name" value="Glyco_trans_1"/>
</dbReference>
<evidence type="ECO:0000256" key="3">
    <source>
        <dbReference type="ARBA" id="ARBA00004964"/>
    </source>
</evidence>
<dbReference type="InterPro" id="IPR013534">
    <property type="entry name" value="Starch_synth_cat_dom"/>
</dbReference>
<name>A0A2W5QVH5_ANCNO</name>
<gene>
    <name evidence="8" type="primary">glgA</name>
    <name evidence="11" type="ORF">DI549_14595</name>
</gene>
<evidence type="ECO:0000256" key="2">
    <source>
        <dbReference type="ARBA" id="ARBA00002764"/>
    </source>
</evidence>
<dbReference type="Pfam" id="PF00534">
    <property type="entry name" value="Glycos_transf_1"/>
    <property type="match status" value="1"/>
</dbReference>
<dbReference type="EMBL" id="QFQD01000049">
    <property type="protein sequence ID" value="PZQ81238.1"/>
    <property type="molecule type" value="Genomic_DNA"/>
</dbReference>
<organism evidence="11 12">
    <name type="scientific">Ancylobacter novellus</name>
    <name type="common">Thiobacillus novellus</name>
    <dbReference type="NCBI Taxonomy" id="921"/>
    <lineage>
        <taxon>Bacteria</taxon>
        <taxon>Pseudomonadati</taxon>
        <taxon>Pseudomonadota</taxon>
        <taxon>Alphaproteobacteria</taxon>
        <taxon>Hyphomicrobiales</taxon>
        <taxon>Xanthobacteraceae</taxon>
        <taxon>Ancylobacter</taxon>
    </lineage>
</organism>
<dbReference type="NCBIfam" id="NF001899">
    <property type="entry name" value="PRK00654.1-2"/>
    <property type="match status" value="1"/>
</dbReference>
<dbReference type="CDD" id="cd03791">
    <property type="entry name" value="GT5_Glycogen_synthase_DULL1-like"/>
    <property type="match status" value="1"/>
</dbReference>
<accession>A0A2W5QVH5</accession>